<keyword evidence="2" id="KW-1003">Cell membrane</keyword>
<keyword evidence="7" id="KW-1278">Translocase</keyword>
<evidence type="ECO:0000256" key="4">
    <source>
        <dbReference type="ARBA" id="ARBA00022519"/>
    </source>
</evidence>
<dbReference type="NCBIfam" id="TIGR02142">
    <property type="entry name" value="modC_ABC"/>
    <property type="match status" value="1"/>
</dbReference>
<dbReference type="GO" id="GO:0015098">
    <property type="term" value="F:molybdate ion transmembrane transporter activity"/>
    <property type="evidence" value="ECO:0007669"/>
    <property type="project" value="InterPro"/>
</dbReference>
<dbReference type="GO" id="GO:0140359">
    <property type="term" value="F:ABC-type transporter activity"/>
    <property type="evidence" value="ECO:0007669"/>
    <property type="project" value="InterPro"/>
</dbReference>
<evidence type="ECO:0000256" key="2">
    <source>
        <dbReference type="ARBA" id="ARBA00022475"/>
    </source>
</evidence>
<dbReference type="PANTHER" id="PTHR43514:SF10">
    <property type="entry name" value="MOLYBDENUM IMPORT ATP-BINDING PROTEIN MODC 2"/>
    <property type="match status" value="1"/>
</dbReference>
<dbReference type="AlphaFoldDB" id="A0A561XPW7"/>
<dbReference type="EMBL" id="VJWE01000012">
    <property type="protein sequence ID" value="TWG38160.1"/>
    <property type="molecule type" value="Genomic_DNA"/>
</dbReference>
<evidence type="ECO:0000256" key="3">
    <source>
        <dbReference type="ARBA" id="ARBA00022505"/>
    </source>
</evidence>
<name>A0A561XPW7_ACIDE</name>
<dbReference type="Pfam" id="PF03459">
    <property type="entry name" value="TOBE"/>
    <property type="match status" value="1"/>
</dbReference>
<dbReference type="Proteomes" id="UP000321485">
    <property type="component" value="Unassembled WGS sequence"/>
</dbReference>
<evidence type="ECO:0000256" key="5">
    <source>
        <dbReference type="ARBA" id="ARBA00022741"/>
    </source>
</evidence>
<dbReference type="GeneID" id="51111166"/>
<protein>
    <submittedName>
        <fullName evidence="12">Molybdate transport system ATP-binding protein</fullName>
    </submittedName>
</protein>
<evidence type="ECO:0000313" key="12">
    <source>
        <dbReference type="EMBL" id="TWG38160.1"/>
    </source>
</evidence>
<dbReference type="Gene3D" id="3.40.50.300">
    <property type="entry name" value="P-loop containing nucleotide triphosphate hydrolases"/>
    <property type="match status" value="1"/>
</dbReference>
<evidence type="ECO:0000256" key="8">
    <source>
        <dbReference type="ARBA" id="ARBA00023136"/>
    </source>
</evidence>
<dbReference type="InterPro" id="IPR004606">
    <property type="entry name" value="Mop_domain"/>
</dbReference>
<keyword evidence="5" id="KW-0547">Nucleotide-binding</keyword>
<dbReference type="SUPFAM" id="SSF52540">
    <property type="entry name" value="P-loop containing nucleoside triphosphate hydrolases"/>
    <property type="match status" value="1"/>
</dbReference>
<accession>A0A561XPW7</accession>
<evidence type="ECO:0000259" key="10">
    <source>
        <dbReference type="PROSITE" id="PS50893"/>
    </source>
</evidence>
<dbReference type="Pfam" id="PF00005">
    <property type="entry name" value="ABC_tran"/>
    <property type="match status" value="1"/>
</dbReference>
<dbReference type="InterPro" id="IPR017871">
    <property type="entry name" value="ABC_transporter-like_CS"/>
</dbReference>
<reference evidence="12 13" key="1">
    <citation type="journal article" date="2015" name="Stand. Genomic Sci.">
        <title>Genomic Encyclopedia of Bacterial and Archaeal Type Strains, Phase III: the genomes of soil and plant-associated and newly described type strains.</title>
        <authorList>
            <person name="Whitman W.B."/>
            <person name="Woyke T."/>
            <person name="Klenk H.P."/>
            <person name="Zhou Y."/>
            <person name="Lilburn T.G."/>
            <person name="Beck B.J."/>
            <person name="De Vos P."/>
            <person name="Vandamme P."/>
            <person name="Eisen J.A."/>
            <person name="Garrity G."/>
            <person name="Hugenholtz P."/>
            <person name="Kyrpides N.C."/>
        </authorList>
    </citation>
    <scope>NUCLEOTIDE SEQUENCE [LARGE SCALE GENOMIC DNA]</scope>
    <source>
        <strain evidence="12 13">DSM 64</strain>
    </source>
</reference>
<dbReference type="GO" id="GO:0016887">
    <property type="term" value="F:ATP hydrolysis activity"/>
    <property type="evidence" value="ECO:0007669"/>
    <property type="project" value="InterPro"/>
</dbReference>
<gene>
    <name evidence="12" type="ORF">ATF69_2100</name>
</gene>
<dbReference type="GO" id="GO:0016020">
    <property type="term" value="C:membrane"/>
    <property type="evidence" value="ECO:0007669"/>
    <property type="project" value="InterPro"/>
</dbReference>
<evidence type="ECO:0000259" key="11">
    <source>
        <dbReference type="PROSITE" id="PS51866"/>
    </source>
</evidence>
<dbReference type="InterPro" id="IPR011868">
    <property type="entry name" value="ModC_ABC_ATP-bd"/>
</dbReference>
<dbReference type="RefSeq" id="WP_146870880.1">
    <property type="nucleotide sequence ID" value="NZ_VJWE01000012.1"/>
</dbReference>
<dbReference type="InterPro" id="IPR005116">
    <property type="entry name" value="Transp-assoc_OB_typ1"/>
</dbReference>
<feature type="domain" description="ABC transporter" evidence="10">
    <location>
        <begin position="2"/>
        <end position="238"/>
    </location>
</feature>
<dbReference type="SUPFAM" id="SSF50331">
    <property type="entry name" value="MOP-like"/>
    <property type="match status" value="1"/>
</dbReference>
<keyword evidence="1" id="KW-0813">Transport</keyword>
<evidence type="ECO:0000256" key="9">
    <source>
        <dbReference type="PROSITE-ProRule" id="PRU01213"/>
    </source>
</evidence>
<dbReference type="PANTHER" id="PTHR43514">
    <property type="entry name" value="ABC TRANSPORTER I FAMILY MEMBER 10"/>
    <property type="match status" value="1"/>
</dbReference>
<evidence type="ECO:0000256" key="1">
    <source>
        <dbReference type="ARBA" id="ARBA00022448"/>
    </source>
</evidence>
<comment type="caution">
    <text evidence="12">The sequence shown here is derived from an EMBL/GenBank/DDBJ whole genome shotgun (WGS) entry which is preliminary data.</text>
</comment>
<dbReference type="Gene3D" id="2.40.50.100">
    <property type="match status" value="1"/>
</dbReference>
<dbReference type="SMART" id="SM00382">
    <property type="entry name" value="AAA"/>
    <property type="match status" value="1"/>
</dbReference>
<sequence length="362" mass="39113">MSAPGDLRIRLALPRADFELDVDLHLPGSGITVLFGASGSGKTSVLRCVAGLERAHPGLVVVAGEVWQDDATQVFLPTHQRALGYVFQEASLFEHLDVLGNLRYGLKRARSAQAEATLQTAIELLGIGRLLQRRPGQLSGGERQRVAIARALATSPRLLLLDEPMAALDLARRQEIMPWLERLRDELHIPMLYVTHSADELARLADHLVVLEGGQVKAAGPVDQVLSSVHLPMVLGDDAGALLRGQVLERDTAWHLARVGFAGGAMWLRDSGLPVGQAVRLRVLARDVSLTMQEPTQTSIQNHLPCVIDSVAPDAHPSQALVRLRCGESFLLARVTHRSLHALGVVPGSAVWAQVKSVAIVP</sequence>
<feature type="domain" description="Mop" evidence="11">
    <location>
        <begin position="297"/>
        <end position="362"/>
    </location>
</feature>
<dbReference type="PROSITE" id="PS00211">
    <property type="entry name" value="ABC_TRANSPORTER_1"/>
    <property type="match status" value="1"/>
</dbReference>
<keyword evidence="3 9" id="KW-0500">Molybdenum</keyword>
<dbReference type="InterPro" id="IPR050334">
    <property type="entry name" value="Molybdenum_import_ModC"/>
</dbReference>
<evidence type="ECO:0000256" key="6">
    <source>
        <dbReference type="ARBA" id="ARBA00022840"/>
    </source>
</evidence>
<dbReference type="GO" id="GO:0005524">
    <property type="term" value="F:ATP binding"/>
    <property type="evidence" value="ECO:0007669"/>
    <property type="project" value="UniProtKB-KW"/>
</dbReference>
<dbReference type="InterPro" id="IPR003439">
    <property type="entry name" value="ABC_transporter-like_ATP-bd"/>
</dbReference>
<evidence type="ECO:0000313" key="13">
    <source>
        <dbReference type="Proteomes" id="UP000321485"/>
    </source>
</evidence>
<keyword evidence="6 12" id="KW-0067">ATP-binding</keyword>
<proteinExistence type="predicted"/>
<dbReference type="InterPro" id="IPR008995">
    <property type="entry name" value="Mo/tungstate-bd_C_term_dom"/>
</dbReference>
<dbReference type="InterPro" id="IPR027417">
    <property type="entry name" value="P-loop_NTPase"/>
</dbReference>
<dbReference type="PROSITE" id="PS50893">
    <property type="entry name" value="ABC_TRANSPORTER_2"/>
    <property type="match status" value="1"/>
</dbReference>
<keyword evidence="4" id="KW-0997">Cell inner membrane</keyword>
<evidence type="ECO:0000256" key="7">
    <source>
        <dbReference type="ARBA" id="ARBA00022967"/>
    </source>
</evidence>
<keyword evidence="8" id="KW-0472">Membrane</keyword>
<organism evidence="12 13">
    <name type="scientific">Acidovorax delafieldii</name>
    <name type="common">Pseudomonas delafieldii</name>
    <dbReference type="NCBI Taxonomy" id="47920"/>
    <lineage>
        <taxon>Bacteria</taxon>
        <taxon>Pseudomonadati</taxon>
        <taxon>Pseudomonadota</taxon>
        <taxon>Betaproteobacteria</taxon>
        <taxon>Burkholderiales</taxon>
        <taxon>Comamonadaceae</taxon>
        <taxon>Acidovorax</taxon>
    </lineage>
</organism>
<dbReference type="InterPro" id="IPR003593">
    <property type="entry name" value="AAA+_ATPase"/>
</dbReference>
<dbReference type="PROSITE" id="PS51866">
    <property type="entry name" value="MOP"/>
    <property type="match status" value="1"/>
</dbReference>